<evidence type="ECO:0000313" key="1">
    <source>
        <dbReference type="EMBL" id="TNV11514.1"/>
    </source>
</evidence>
<keyword evidence="2" id="KW-1185">Reference proteome</keyword>
<dbReference type="Proteomes" id="UP000312784">
    <property type="component" value="Unassembled WGS sequence"/>
</dbReference>
<evidence type="ECO:0000313" key="2">
    <source>
        <dbReference type="Proteomes" id="UP000312784"/>
    </source>
</evidence>
<reference evidence="1 2" key="1">
    <citation type="submission" date="2019-06" db="EMBL/GenBank/DDBJ databases">
        <title>Ochrobactrum cricket sp.nov., isolated from the insect Teleogryllus occipitalis living in deserted cropland.</title>
        <authorList>
            <person name="Hu M."/>
        </authorList>
    </citation>
    <scope>NUCLEOTIDE SEQUENCE [LARGE SCALE GENOMIC DNA]</scope>
    <source>
        <strain evidence="1 2">LCB8</strain>
    </source>
</reference>
<organism evidence="1 2">
    <name type="scientific">Ochrobactrum teleogrylli</name>
    <dbReference type="NCBI Taxonomy" id="2479765"/>
    <lineage>
        <taxon>Bacteria</taxon>
        <taxon>Pseudomonadati</taxon>
        <taxon>Pseudomonadota</taxon>
        <taxon>Alphaproteobacteria</taxon>
        <taxon>Hyphomicrobiales</taxon>
        <taxon>Brucellaceae</taxon>
        <taxon>Brucella/Ochrobactrum group</taxon>
        <taxon>Ochrobactrum</taxon>
    </lineage>
</organism>
<proteinExistence type="predicted"/>
<comment type="caution">
    <text evidence="1">The sequence shown here is derived from an EMBL/GenBank/DDBJ whole genome shotgun (WGS) entry which is preliminary data.</text>
</comment>
<name>A0ABY2Y0Z3_9HYPH</name>
<sequence>MGLLASHISPFQPDLMWRTAARTRLKGGFQGTAYADQCECKRGQYFITEVSRQSFSSFARTSQVFGTYYLMLDTPRNNP</sequence>
<protein>
    <submittedName>
        <fullName evidence="1">Uncharacterized protein</fullName>
    </submittedName>
</protein>
<gene>
    <name evidence="1" type="ORF">FIC94_18530</name>
</gene>
<dbReference type="RefSeq" id="WP_140025973.1">
    <property type="nucleotide sequence ID" value="NZ_JBHUFG010000048.1"/>
</dbReference>
<dbReference type="EMBL" id="VEWL01000014">
    <property type="protein sequence ID" value="TNV11514.1"/>
    <property type="molecule type" value="Genomic_DNA"/>
</dbReference>
<accession>A0ABY2Y0Z3</accession>